<name>A0A9D2H9N4_9FIRM</name>
<keyword evidence="4 7" id="KW-0560">Oxidoreductase</keyword>
<dbReference type="SUPFAM" id="SSF47240">
    <property type="entry name" value="Ferritin-like"/>
    <property type="match status" value="1"/>
</dbReference>
<organism evidence="7 8">
    <name type="scientific">Candidatus Mediterraneibacter pullicola</name>
    <dbReference type="NCBI Taxonomy" id="2838682"/>
    <lineage>
        <taxon>Bacteria</taxon>
        <taxon>Bacillati</taxon>
        <taxon>Bacillota</taxon>
        <taxon>Clostridia</taxon>
        <taxon>Lachnospirales</taxon>
        <taxon>Lachnospiraceae</taxon>
        <taxon>Mediterraneibacter</taxon>
    </lineage>
</organism>
<feature type="binding site" evidence="6">
    <location>
        <position position="126"/>
    </location>
    <ligand>
        <name>Fe cation</name>
        <dbReference type="ChEBI" id="CHEBI:24875"/>
        <label>2</label>
    </ligand>
</feature>
<comment type="function">
    <text evidence="4">Provides the precursors necessary for DNA synthesis. Catalyzes the biosynthesis of deoxyribonucleotides from the corresponding ribonucleotides.</text>
</comment>
<keyword evidence="4" id="KW-0215">Deoxyribonucleotide synthesis</keyword>
<feature type="binding site" evidence="6">
    <location>
        <position position="96"/>
    </location>
    <ligand>
        <name>Fe cation</name>
        <dbReference type="ChEBI" id="CHEBI:24875"/>
        <label>1</label>
    </ligand>
</feature>
<dbReference type="PIRSF" id="PIRSF000355">
    <property type="entry name" value="NrdB"/>
    <property type="match status" value="1"/>
</dbReference>
<dbReference type="InterPro" id="IPR009078">
    <property type="entry name" value="Ferritin-like_SF"/>
</dbReference>
<evidence type="ECO:0000256" key="6">
    <source>
        <dbReference type="PIRSR" id="PIRSR000355-2"/>
    </source>
</evidence>
<comment type="catalytic activity">
    <reaction evidence="3 4">
        <text>a 2'-deoxyribonucleoside 5'-diphosphate + [thioredoxin]-disulfide + H2O = a ribonucleoside 5'-diphosphate + [thioredoxin]-dithiol</text>
        <dbReference type="Rhea" id="RHEA:23252"/>
        <dbReference type="Rhea" id="RHEA-COMP:10698"/>
        <dbReference type="Rhea" id="RHEA-COMP:10700"/>
        <dbReference type="ChEBI" id="CHEBI:15377"/>
        <dbReference type="ChEBI" id="CHEBI:29950"/>
        <dbReference type="ChEBI" id="CHEBI:50058"/>
        <dbReference type="ChEBI" id="CHEBI:57930"/>
        <dbReference type="ChEBI" id="CHEBI:73316"/>
        <dbReference type="EC" id="1.17.4.1"/>
    </reaction>
</comment>
<dbReference type="PROSITE" id="PS00368">
    <property type="entry name" value="RIBORED_SMALL"/>
    <property type="match status" value="1"/>
</dbReference>
<protein>
    <recommendedName>
        <fullName evidence="4">Ribonucleoside-diphosphate reductase subunit beta</fullName>
        <ecNumber evidence="4">1.17.4.1</ecNumber>
    </recommendedName>
</protein>
<feature type="binding site" evidence="6">
    <location>
        <position position="126"/>
    </location>
    <ligand>
        <name>Fe cation</name>
        <dbReference type="ChEBI" id="CHEBI:24875"/>
        <label>1</label>
    </ligand>
</feature>
<dbReference type="GO" id="GO:0004748">
    <property type="term" value="F:ribonucleoside-diphosphate reductase activity, thioredoxin disulfide as acceptor"/>
    <property type="evidence" value="ECO:0007669"/>
    <property type="project" value="UniProtKB-EC"/>
</dbReference>
<keyword evidence="4 6" id="KW-0479">Metal-binding</keyword>
<comment type="similarity">
    <text evidence="1 4">Belongs to the ribonucleoside diphosphate reductase small chain family.</text>
</comment>
<comment type="subunit">
    <text evidence="2">Tetramer of two alpha and two beta subunits.</text>
</comment>
<comment type="cofactor">
    <cofactor evidence="4 6">
        <name>Fe cation</name>
        <dbReference type="ChEBI" id="CHEBI:24875"/>
    </cofactor>
    <text evidence="4 6">Binds 2 iron ions per subunit.</text>
</comment>
<dbReference type="InterPro" id="IPR012348">
    <property type="entry name" value="RNR-like"/>
</dbReference>
<reference evidence="7" key="2">
    <citation type="submission" date="2021-04" db="EMBL/GenBank/DDBJ databases">
        <authorList>
            <person name="Gilroy R."/>
        </authorList>
    </citation>
    <scope>NUCLEOTIDE SEQUENCE</scope>
    <source>
        <strain evidence="7">ChiSjej2B20-11307</strain>
    </source>
</reference>
<evidence type="ECO:0000256" key="3">
    <source>
        <dbReference type="ARBA" id="ARBA00047754"/>
    </source>
</evidence>
<evidence type="ECO:0000256" key="1">
    <source>
        <dbReference type="ARBA" id="ARBA00009303"/>
    </source>
</evidence>
<proteinExistence type="inferred from homology"/>
<reference evidence="7" key="1">
    <citation type="journal article" date="2021" name="PeerJ">
        <title>Extensive microbial diversity within the chicken gut microbiome revealed by metagenomics and culture.</title>
        <authorList>
            <person name="Gilroy R."/>
            <person name="Ravi A."/>
            <person name="Getino M."/>
            <person name="Pursley I."/>
            <person name="Horton D.L."/>
            <person name="Alikhan N.F."/>
            <person name="Baker D."/>
            <person name="Gharbi K."/>
            <person name="Hall N."/>
            <person name="Watson M."/>
            <person name="Adriaenssens E.M."/>
            <person name="Foster-Nyarko E."/>
            <person name="Jarju S."/>
            <person name="Secka A."/>
            <person name="Antonio M."/>
            <person name="Oren A."/>
            <person name="Chaudhuri R.R."/>
            <person name="La Ragione R."/>
            <person name="Hildebrand F."/>
            <person name="Pallen M.J."/>
        </authorList>
    </citation>
    <scope>NUCLEOTIDE SEQUENCE</scope>
    <source>
        <strain evidence="7">ChiSjej2B20-11307</strain>
    </source>
</reference>
<feature type="binding site" evidence="6">
    <location>
        <position position="227"/>
    </location>
    <ligand>
        <name>Fe cation</name>
        <dbReference type="ChEBI" id="CHEBI:24875"/>
        <label>2</label>
    </ligand>
</feature>
<feature type="binding site" evidence="6">
    <location>
        <position position="129"/>
    </location>
    <ligand>
        <name>Fe cation</name>
        <dbReference type="ChEBI" id="CHEBI:24875"/>
        <label>1</label>
    </ligand>
</feature>
<dbReference type="GO" id="GO:0046872">
    <property type="term" value="F:metal ion binding"/>
    <property type="evidence" value="ECO:0007669"/>
    <property type="project" value="UniProtKB-KW"/>
</dbReference>
<evidence type="ECO:0000256" key="4">
    <source>
        <dbReference type="PIRNR" id="PIRNR000355"/>
    </source>
</evidence>
<keyword evidence="4 6" id="KW-0408">Iron</keyword>
<dbReference type="AlphaFoldDB" id="A0A9D2H9N4"/>
<comment type="caution">
    <text evidence="7">The sequence shown here is derived from an EMBL/GenBank/DDBJ whole genome shotgun (WGS) entry which is preliminary data.</text>
</comment>
<dbReference type="Gene3D" id="1.10.620.20">
    <property type="entry name" value="Ribonucleotide Reductase, subunit A"/>
    <property type="match status" value="1"/>
</dbReference>
<gene>
    <name evidence="7" type="ORF">H9798_08965</name>
</gene>
<feature type="binding site" evidence="6">
    <location>
        <position position="230"/>
    </location>
    <ligand>
        <name>Fe cation</name>
        <dbReference type="ChEBI" id="CHEBI:24875"/>
        <label>2</label>
    </ligand>
</feature>
<evidence type="ECO:0000313" key="7">
    <source>
        <dbReference type="EMBL" id="HJA07252.1"/>
    </source>
</evidence>
<dbReference type="Pfam" id="PF00268">
    <property type="entry name" value="Ribonuc_red_sm"/>
    <property type="match status" value="1"/>
</dbReference>
<feature type="active site" evidence="5">
    <location>
        <position position="133"/>
    </location>
</feature>
<evidence type="ECO:0000313" key="8">
    <source>
        <dbReference type="Proteomes" id="UP000824223"/>
    </source>
</evidence>
<dbReference type="PANTHER" id="PTHR23409">
    <property type="entry name" value="RIBONUCLEOSIDE-DIPHOSPHATE REDUCTASE SMALL CHAIN"/>
    <property type="match status" value="1"/>
</dbReference>
<evidence type="ECO:0000256" key="2">
    <source>
        <dbReference type="ARBA" id="ARBA00011209"/>
    </source>
</evidence>
<dbReference type="InterPro" id="IPR000358">
    <property type="entry name" value="RNR_small_fam"/>
</dbReference>
<sequence>MQEFDVRQPLPHKPLFNPGGDTDVLKRRMIGGNTTNLNDYNNLKYPWVSDWYRQAMNNFWIPEEINLSQDIKDYPKLEKAERKAYDKILSFLVFLDSIQTANLPCVGEYITANEVNLCLNIQTFQECVHSQSYSYMLDTICSPEERMDILYQWKTDEHLLKRNTFIGDCYNEFQTKKDARTLLKVMMANYVLEGIYFYSGFMFFYNLSRNGKMPGSAQEIRYINRDENTHLWLFRNIIIELRKEHPELFDDAMVAEMRELLMEGVRQEIEWGHYVIGDDVAGLNRQMVTDYIQYLGNLRWTSFGYDPIYPGYEREPESMRWVSQYSNANMVKTDFFEARSTAYAKSTALVDDL</sequence>
<dbReference type="Proteomes" id="UP000824223">
    <property type="component" value="Unassembled WGS sequence"/>
</dbReference>
<dbReference type="CDD" id="cd01049">
    <property type="entry name" value="RNRR2"/>
    <property type="match status" value="1"/>
</dbReference>
<dbReference type="InterPro" id="IPR033909">
    <property type="entry name" value="RNR_small"/>
</dbReference>
<dbReference type="EC" id="1.17.4.1" evidence="4"/>
<dbReference type="InterPro" id="IPR030475">
    <property type="entry name" value="RNR_small_AS"/>
</dbReference>
<feature type="binding site" evidence="6">
    <location>
        <position position="193"/>
    </location>
    <ligand>
        <name>Fe cation</name>
        <dbReference type="ChEBI" id="CHEBI:24875"/>
        <label>2</label>
    </ligand>
</feature>
<dbReference type="NCBIfam" id="NF007184">
    <property type="entry name" value="PRK09614.1-3"/>
    <property type="match status" value="1"/>
</dbReference>
<dbReference type="GO" id="GO:0009263">
    <property type="term" value="P:deoxyribonucleotide biosynthetic process"/>
    <property type="evidence" value="ECO:0007669"/>
    <property type="project" value="UniProtKB-KW"/>
</dbReference>
<accession>A0A9D2H9N4</accession>
<dbReference type="PANTHER" id="PTHR23409:SF18">
    <property type="entry name" value="RIBONUCLEOSIDE-DIPHOSPHATE REDUCTASE SUBUNIT M2"/>
    <property type="match status" value="1"/>
</dbReference>
<evidence type="ECO:0000256" key="5">
    <source>
        <dbReference type="PIRSR" id="PIRSR000355-1"/>
    </source>
</evidence>
<dbReference type="EMBL" id="DXAK01000045">
    <property type="protein sequence ID" value="HJA07252.1"/>
    <property type="molecule type" value="Genomic_DNA"/>
</dbReference>